<evidence type="ECO:0000313" key="4">
    <source>
        <dbReference type="EMBL" id="NYD51818.1"/>
    </source>
</evidence>
<dbReference type="InterPro" id="IPR019775">
    <property type="entry name" value="WD40_repeat_CS"/>
</dbReference>
<gene>
    <name evidence="4" type="ORF">BJY14_007801</name>
</gene>
<keyword evidence="1 3" id="KW-0853">WD repeat</keyword>
<dbReference type="EMBL" id="JACCBA010000001">
    <property type="protein sequence ID" value="NYD51818.1"/>
    <property type="molecule type" value="Genomic_DNA"/>
</dbReference>
<dbReference type="AlphaFoldDB" id="A0A7Y9JKN2"/>
<dbReference type="InterPro" id="IPR001680">
    <property type="entry name" value="WD40_rpt"/>
</dbReference>
<keyword evidence="5" id="KW-1185">Reference proteome</keyword>
<dbReference type="InterPro" id="IPR015943">
    <property type="entry name" value="WD40/YVTN_repeat-like_dom_sf"/>
</dbReference>
<organism evidence="4 5">
    <name type="scientific">Actinomadura luteofluorescens</name>
    <dbReference type="NCBI Taxonomy" id="46163"/>
    <lineage>
        <taxon>Bacteria</taxon>
        <taxon>Bacillati</taxon>
        <taxon>Actinomycetota</taxon>
        <taxon>Actinomycetes</taxon>
        <taxon>Streptosporangiales</taxon>
        <taxon>Thermomonosporaceae</taxon>
        <taxon>Actinomadura</taxon>
    </lineage>
</organism>
<evidence type="ECO:0000256" key="1">
    <source>
        <dbReference type="ARBA" id="ARBA00022574"/>
    </source>
</evidence>
<dbReference type="PROSITE" id="PS50082">
    <property type="entry name" value="WD_REPEATS_2"/>
    <property type="match status" value="1"/>
</dbReference>
<dbReference type="InterPro" id="IPR011047">
    <property type="entry name" value="Quinoprotein_ADH-like_sf"/>
</dbReference>
<evidence type="ECO:0000256" key="2">
    <source>
        <dbReference type="ARBA" id="ARBA00022737"/>
    </source>
</evidence>
<evidence type="ECO:0000256" key="3">
    <source>
        <dbReference type="PROSITE-ProRule" id="PRU00221"/>
    </source>
</evidence>
<name>A0A7Y9JKN2_9ACTN</name>
<protein>
    <submittedName>
        <fullName evidence="4">WD40 repeat protein</fullName>
    </submittedName>
</protein>
<reference evidence="4 5" key="1">
    <citation type="submission" date="2020-07" db="EMBL/GenBank/DDBJ databases">
        <title>Sequencing the genomes of 1000 actinobacteria strains.</title>
        <authorList>
            <person name="Klenk H.-P."/>
        </authorList>
    </citation>
    <scope>NUCLEOTIDE SEQUENCE [LARGE SCALE GENOMIC DNA]</scope>
    <source>
        <strain evidence="4 5">DSM 40398</strain>
    </source>
</reference>
<keyword evidence="2" id="KW-0677">Repeat</keyword>
<sequence>MLDGRPVAVAGGDDGTVRVWDLTNAQQLAAFAMPADVACVAAPPDGGLVVGFDWEVGCLVAETGSGDSAWGGAGD</sequence>
<comment type="caution">
    <text evidence="4">The sequence shown here is derived from an EMBL/GenBank/DDBJ whole genome shotgun (WGS) entry which is preliminary data.</text>
</comment>
<feature type="repeat" description="WD" evidence="3">
    <location>
        <begin position="9"/>
        <end position="30"/>
    </location>
</feature>
<proteinExistence type="predicted"/>
<evidence type="ECO:0000313" key="5">
    <source>
        <dbReference type="Proteomes" id="UP000529783"/>
    </source>
</evidence>
<dbReference type="PROSITE" id="PS00678">
    <property type="entry name" value="WD_REPEATS_1"/>
    <property type="match status" value="1"/>
</dbReference>
<accession>A0A7Y9JKN2</accession>
<dbReference type="Proteomes" id="UP000529783">
    <property type="component" value="Unassembled WGS sequence"/>
</dbReference>
<dbReference type="Gene3D" id="2.130.10.10">
    <property type="entry name" value="YVTN repeat-like/Quinoprotein amine dehydrogenase"/>
    <property type="match status" value="1"/>
</dbReference>
<dbReference type="SUPFAM" id="SSF50998">
    <property type="entry name" value="Quinoprotein alcohol dehydrogenase-like"/>
    <property type="match status" value="1"/>
</dbReference>